<keyword evidence="5" id="KW-1015">Disulfide bond</keyword>
<organism evidence="9 10">
    <name type="scientific">Digitaria exilis</name>
    <dbReference type="NCBI Taxonomy" id="1010633"/>
    <lineage>
        <taxon>Eukaryota</taxon>
        <taxon>Viridiplantae</taxon>
        <taxon>Streptophyta</taxon>
        <taxon>Embryophyta</taxon>
        <taxon>Tracheophyta</taxon>
        <taxon>Spermatophyta</taxon>
        <taxon>Magnoliopsida</taxon>
        <taxon>Liliopsida</taxon>
        <taxon>Poales</taxon>
        <taxon>Poaceae</taxon>
        <taxon>PACMAD clade</taxon>
        <taxon>Panicoideae</taxon>
        <taxon>Panicodae</taxon>
        <taxon>Paniceae</taxon>
        <taxon>Anthephorinae</taxon>
        <taxon>Digitaria</taxon>
    </lineage>
</organism>
<comment type="caution">
    <text evidence="9">The sequence shown here is derived from an EMBL/GenBank/DDBJ whole genome shotgun (WGS) entry which is preliminary data.</text>
</comment>
<evidence type="ECO:0000313" key="9">
    <source>
        <dbReference type="EMBL" id="KAF8737628.1"/>
    </source>
</evidence>
<keyword evidence="4 7" id="KW-0067">ATP-binding</keyword>
<evidence type="ECO:0000313" key="10">
    <source>
        <dbReference type="Proteomes" id="UP000636709"/>
    </source>
</evidence>
<keyword evidence="6" id="KW-0325">Glycoprotein</keyword>
<dbReference type="OrthoDB" id="665377at2759"/>
<dbReference type="AlphaFoldDB" id="A0A835FC80"/>
<gene>
    <name evidence="9" type="ORF">HU200_014066</name>
</gene>
<dbReference type="InterPro" id="IPR045274">
    <property type="entry name" value="WAK-like"/>
</dbReference>
<feature type="domain" description="Protein kinase" evidence="8">
    <location>
        <begin position="299"/>
        <end position="563"/>
    </location>
</feature>
<evidence type="ECO:0000256" key="3">
    <source>
        <dbReference type="ARBA" id="ARBA00022741"/>
    </source>
</evidence>
<dbReference type="EMBL" id="JACEFO010001389">
    <property type="protein sequence ID" value="KAF8737628.1"/>
    <property type="molecule type" value="Genomic_DNA"/>
</dbReference>
<dbReference type="PANTHER" id="PTHR27005">
    <property type="entry name" value="WALL-ASSOCIATED RECEPTOR KINASE-LIKE 21"/>
    <property type="match status" value="1"/>
</dbReference>
<dbReference type="GO" id="GO:0005524">
    <property type="term" value="F:ATP binding"/>
    <property type="evidence" value="ECO:0007669"/>
    <property type="project" value="UniProtKB-UniRule"/>
</dbReference>
<dbReference type="Pfam" id="PF13947">
    <property type="entry name" value="GUB_WAK_bind"/>
    <property type="match status" value="1"/>
</dbReference>
<reference evidence="9" key="1">
    <citation type="submission" date="2020-07" db="EMBL/GenBank/DDBJ databases">
        <title>Genome sequence and genetic diversity analysis of an under-domesticated orphan crop, white fonio (Digitaria exilis).</title>
        <authorList>
            <person name="Bennetzen J.L."/>
            <person name="Chen S."/>
            <person name="Ma X."/>
            <person name="Wang X."/>
            <person name="Yssel A.E.J."/>
            <person name="Chaluvadi S.R."/>
            <person name="Johnson M."/>
            <person name="Gangashetty P."/>
            <person name="Hamidou F."/>
            <person name="Sanogo M.D."/>
            <person name="Zwaenepoel A."/>
            <person name="Wallace J."/>
            <person name="Van De Peer Y."/>
            <person name="Van Deynze A."/>
        </authorList>
    </citation>
    <scope>NUCLEOTIDE SEQUENCE</scope>
    <source>
        <tissue evidence="9">Leaves</tissue>
    </source>
</reference>
<dbReference type="InterPro" id="IPR017441">
    <property type="entry name" value="Protein_kinase_ATP_BS"/>
</dbReference>
<accession>A0A835FC80</accession>
<dbReference type="InterPro" id="IPR025287">
    <property type="entry name" value="WAK_GUB"/>
</dbReference>
<evidence type="ECO:0000256" key="4">
    <source>
        <dbReference type="ARBA" id="ARBA00022840"/>
    </source>
</evidence>
<keyword evidence="3 7" id="KW-0547">Nucleotide-binding</keyword>
<dbReference type="Proteomes" id="UP000636709">
    <property type="component" value="Unassembled WGS sequence"/>
</dbReference>
<name>A0A835FC80_9POAL</name>
<dbReference type="InterPro" id="IPR001245">
    <property type="entry name" value="Ser-Thr/Tyr_kinase_cat_dom"/>
</dbReference>
<proteinExistence type="predicted"/>
<comment type="subcellular location">
    <subcellularLocation>
        <location evidence="1">Membrane</location>
        <topology evidence="1">Single-pass type I membrane protein</topology>
    </subcellularLocation>
</comment>
<dbReference type="InterPro" id="IPR000719">
    <property type="entry name" value="Prot_kinase_dom"/>
</dbReference>
<dbReference type="PROSITE" id="PS00107">
    <property type="entry name" value="PROTEIN_KINASE_ATP"/>
    <property type="match status" value="1"/>
</dbReference>
<evidence type="ECO:0000256" key="2">
    <source>
        <dbReference type="ARBA" id="ARBA00022729"/>
    </source>
</evidence>
<dbReference type="Pfam" id="PF07714">
    <property type="entry name" value="PK_Tyr_Ser-Thr"/>
    <property type="match status" value="1"/>
</dbReference>
<feature type="binding site" evidence="7">
    <location>
        <position position="328"/>
    </location>
    <ligand>
        <name>ATP</name>
        <dbReference type="ChEBI" id="CHEBI:30616"/>
    </ligand>
</feature>
<dbReference type="PROSITE" id="PS50011">
    <property type="entry name" value="PROTEIN_KINASE_DOM"/>
    <property type="match status" value="1"/>
</dbReference>
<dbReference type="PANTHER" id="PTHR27005:SF283">
    <property type="entry name" value="OS02G0633066 PROTEIN"/>
    <property type="match status" value="1"/>
</dbReference>
<sequence>MCGDVAAGGQGPSGLLPAGNCTTAMCGDVVVPYPFGTTPGCYLPGLNLTCDTNHTPPRLSLGDATLQVVDISLENSTVHVVGPEIHMVEHSSTDYKATGTWGGQGWGLSDEGPYFLSAEHNELVLSGCGFSAELLIPVSQDDQVVNTCGAMCSVGRGSFSGLGCRARIPFGRASYKVRLKTLQDPIFTNYSVFISEKDWFQQYISSRPSPAIPAVLAWAIVSNALAHVSDDDSRDGDATCPKDLGSTACHSSESSCRNIGRCADPSIPNGCVKSSASHRDIAERMIVTLEELEKATNNFDKSWELGGGGNGIVYKGILSSLPVVAIKKSKAVIQREIDDFINEVAILSQMNHRNIVKLHGYCLETEVPLLVYEFISNDTLYNHLHVEALVSIHWNDRLRIAVETARALAYLHLFQCHARNIWVLDPMYYSTGHLTEKSDVYSFGVILIEMLTRKKPVSYRSLEGYGLVNHFGTLLSVGNLDLILDPQVSREGREVIDIALLAAICVKFVSAERPTMRQVEMALEARTCRSAQRLQARRGHTWDEDLVNGTYLGRCCYGKACLQ</sequence>
<dbReference type="GO" id="GO:0005886">
    <property type="term" value="C:plasma membrane"/>
    <property type="evidence" value="ECO:0007669"/>
    <property type="project" value="TreeGrafter"/>
</dbReference>
<evidence type="ECO:0000256" key="1">
    <source>
        <dbReference type="ARBA" id="ARBA00004479"/>
    </source>
</evidence>
<keyword evidence="2" id="KW-0732">Signal</keyword>
<evidence type="ECO:0000256" key="7">
    <source>
        <dbReference type="PROSITE-ProRule" id="PRU10141"/>
    </source>
</evidence>
<protein>
    <recommendedName>
        <fullName evidence="8">Protein kinase domain-containing protein</fullName>
    </recommendedName>
</protein>
<dbReference type="SUPFAM" id="SSF56112">
    <property type="entry name" value="Protein kinase-like (PK-like)"/>
    <property type="match status" value="1"/>
</dbReference>
<keyword evidence="10" id="KW-1185">Reference proteome</keyword>
<dbReference type="Gene3D" id="1.10.510.10">
    <property type="entry name" value="Transferase(Phosphotransferase) domain 1"/>
    <property type="match status" value="2"/>
</dbReference>
<dbReference type="GO" id="GO:0030247">
    <property type="term" value="F:polysaccharide binding"/>
    <property type="evidence" value="ECO:0007669"/>
    <property type="project" value="InterPro"/>
</dbReference>
<dbReference type="GO" id="GO:0004674">
    <property type="term" value="F:protein serine/threonine kinase activity"/>
    <property type="evidence" value="ECO:0007669"/>
    <property type="project" value="TreeGrafter"/>
</dbReference>
<evidence type="ECO:0000256" key="6">
    <source>
        <dbReference type="ARBA" id="ARBA00023180"/>
    </source>
</evidence>
<evidence type="ECO:0000256" key="5">
    <source>
        <dbReference type="ARBA" id="ARBA00023157"/>
    </source>
</evidence>
<dbReference type="GO" id="GO:0007166">
    <property type="term" value="P:cell surface receptor signaling pathway"/>
    <property type="evidence" value="ECO:0007669"/>
    <property type="project" value="InterPro"/>
</dbReference>
<dbReference type="InterPro" id="IPR011009">
    <property type="entry name" value="Kinase-like_dom_sf"/>
</dbReference>
<evidence type="ECO:0000259" key="8">
    <source>
        <dbReference type="PROSITE" id="PS50011"/>
    </source>
</evidence>